<dbReference type="EMBL" id="VZZJ01000011">
    <property type="protein sequence ID" value="KAB1072771.1"/>
    <property type="molecule type" value="Genomic_DNA"/>
</dbReference>
<evidence type="ECO:0000256" key="2">
    <source>
        <dbReference type="ARBA" id="ARBA00023125"/>
    </source>
</evidence>
<keyword evidence="1" id="KW-0805">Transcription regulation</keyword>
<name>A0A6N6MN05_9HYPH</name>
<accession>A0A6N6MN05</accession>
<dbReference type="Gene3D" id="1.10.10.10">
    <property type="entry name" value="Winged helix-like DNA-binding domain superfamily/Winged helix DNA-binding domain"/>
    <property type="match status" value="1"/>
</dbReference>
<dbReference type="PRINTS" id="PR00035">
    <property type="entry name" value="HTHGNTR"/>
</dbReference>
<dbReference type="RefSeq" id="WP_150964346.1">
    <property type="nucleotide sequence ID" value="NZ_VZZJ01000011.1"/>
</dbReference>
<dbReference type="SUPFAM" id="SSF46785">
    <property type="entry name" value="Winged helix' DNA-binding domain"/>
    <property type="match status" value="1"/>
</dbReference>
<evidence type="ECO:0000313" key="6">
    <source>
        <dbReference type="EMBL" id="KAB1072771.1"/>
    </source>
</evidence>
<comment type="caution">
    <text evidence="6">The sequence shown here is derived from an EMBL/GenBank/DDBJ whole genome shotgun (WGS) entry which is preliminary data.</text>
</comment>
<dbReference type="CDD" id="cd07377">
    <property type="entry name" value="WHTH_GntR"/>
    <property type="match status" value="1"/>
</dbReference>
<dbReference type="Pfam" id="PF07729">
    <property type="entry name" value="FCD"/>
    <property type="match status" value="1"/>
</dbReference>
<dbReference type="InterPro" id="IPR036388">
    <property type="entry name" value="WH-like_DNA-bd_sf"/>
</dbReference>
<organism evidence="6 7">
    <name type="scientific">Methylobacterium planeticum</name>
    <dbReference type="NCBI Taxonomy" id="2615211"/>
    <lineage>
        <taxon>Bacteria</taxon>
        <taxon>Pseudomonadati</taxon>
        <taxon>Pseudomonadota</taxon>
        <taxon>Alphaproteobacteria</taxon>
        <taxon>Hyphomicrobiales</taxon>
        <taxon>Methylobacteriaceae</taxon>
        <taxon>Methylobacterium</taxon>
    </lineage>
</organism>
<keyword evidence="2" id="KW-0238">DNA-binding</keyword>
<dbReference type="InterPro" id="IPR036390">
    <property type="entry name" value="WH_DNA-bd_sf"/>
</dbReference>
<gene>
    <name evidence="6" type="ORF">F6X51_14285</name>
</gene>
<dbReference type="GO" id="GO:0003700">
    <property type="term" value="F:DNA-binding transcription factor activity"/>
    <property type="evidence" value="ECO:0007669"/>
    <property type="project" value="InterPro"/>
</dbReference>
<proteinExistence type="predicted"/>
<dbReference type="Pfam" id="PF00392">
    <property type="entry name" value="GntR"/>
    <property type="match status" value="1"/>
</dbReference>
<feature type="domain" description="HTH gntR-type" evidence="5">
    <location>
        <begin position="13"/>
        <end position="80"/>
    </location>
</feature>
<dbReference type="GO" id="GO:0003677">
    <property type="term" value="F:DNA binding"/>
    <property type="evidence" value="ECO:0007669"/>
    <property type="project" value="UniProtKB-KW"/>
</dbReference>
<evidence type="ECO:0000313" key="7">
    <source>
        <dbReference type="Proteomes" id="UP000441523"/>
    </source>
</evidence>
<keyword evidence="7" id="KW-1185">Reference proteome</keyword>
<keyword evidence="3" id="KW-0804">Transcription</keyword>
<evidence type="ECO:0000256" key="1">
    <source>
        <dbReference type="ARBA" id="ARBA00023015"/>
    </source>
</evidence>
<dbReference type="PROSITE" id="PS50949">
    <property type="entry name" value="HTH_GNTR"/>
    <property type="match status" value="1"/>
</dbReference>
<dbReference type="InterPro" id="IPR000524">
    <property type="entry name" value="Tscrpt_reg_HTH_GntR"/>
</dbReference>
<dbReference type="PANTHER" id="PTHR43537">
    <property type="entry name" value="TRANSCRIPTIONAL REGULATOR, GNTR FAMILY"/>
    <property type="match status" value="1"/>
</dbReference>
<protein>
    <submittedName>
        <fullName evidence="6">GntR family transcriptional regulator</fullName>
    </submittedName>
</protein>
<sequence length="240" mass="26338">MNKIDPGLGISRRYLHDEVADRMRELIQSGEMEPRARINEGELTERFGISRTPLREAIKILATEGLLELLPNRGARVASISQIEIEEMVEVIAGLEATAADLACRTITDSDIDVIAADHARMVAAWEQADEAGYFRLNRAIHEAIMSASRNATLAGIYTSLSGRIQRSRYRAHQTAEQWARAVAEHEEMIALLRARDGSGLGILMREHIRGKKQVIAANYGDAGGEQGSAPVPADQTAEP</sequence>
<dbReference type="PANTHER" id="PTHR43537:SF50">
    <property type="entry name" value="TRANSCRIPTIONAL REGULATORY PROTEIN"/>
    <property type="match status" value="1"/>
</dbReference>
<dbReference type="SMART" id="SM00345">
    <property type="entry name" value="HTH_GNTR"/>
    <property type="match status" value="1"/>
</dbReference>
<evidence type="ECO:0000256" key="3">
    <source>
        <dbReference type="ARBA" id="ARBA00023163"/>
    </source>
</evidence>
<evidence type="ECO:0000256" key="4">
    <source>
        <dbReference type="SAM" id="MobiDB-lite"/>
    </source>
</evidence>
<evidence type="ECO:0000259" key="5">
    <source>
        <dbReference type="PROSITE" id="PS50949"/>
    </source>
</evidence>
<dbReference type="Gene3D" id="1.20.120.530">
    <property type="entry name" value="GntR ligand-binding domain-like"/>
    <property type="match status" value="1"/>
</dbReference>
<dbReference type="Proteomes" id="UP000441523">
    <property type="component" value="Unassembled WGS sequence"/>
</dbReference>
<feature type="region of interest" description="Disordered" evidence="4">
    <location>
        <begin position="221"/>
        <end position="240"/>
    </location>
</feature>
<dbReference type="SUPFAM" id="SSF48008">
    <property type="entry name" value="GntR ligand-binding domain-like"/>
    <property type="match status" value="1"/>
</dbReference>
<dbReference type="InterPro" id="IPR008920">
    <property type="entry name" value="TF_FadR/GntR_C"/>
</dbReference>
<dbReference type="InterPro" id="IPR011711">
    <property type="entry name" value="GntR_C"/>
</dbReference>
<dbReference type="AlphaFoldDB" id="A0A6N6MN05"/>
<dbReference type="SMART" id="SM00895">
    <property type="entry name" value="FCD"/>
    <property type="match status" value="1"/>
</dbReference>
<reference evidence="6 7" key="1">
    <citation type="submission" date="2019-09" db="EMBL/GenBank/DDBJ databases">
        <title>YIM 132548 draft genome.</title>
        <authorList>
            <person name="Jiang L."/>
        </authorList>
    </citation>
    <scope>NUCLEOTIDE SEQUENCE [LARGE SCALE GENOMIC DNA]</scope>
    <source>
        <strain evidence="6 7">YIM 132548</strain>
    </source>
</reference>